<dbReference type="Proteomes" id="UP001642483">
    <property type="component" value="Unassembled WGS sequence"/>
</dbReference>
<keyword evidence="1" id="KW-0175">Coiled coil</keyword>
<feature type="coiled-coil region" evidence="1">
    <location>
        <begin position="124"/>
        <end position="179"/>
    </location>
</feature>
<dbReference type="EMBL" id="CAWYQH010000152">
    <property type="protein sequence ID" value="CAK8696071.1"/>
    <property type="molecule type" value="Genomic_DNA"/>
</dbReference>
<keyword evidence="4" id="KW-1185">Reference proteome</keyword>
<accession>A0ABP0GWG5</accession>
<name>A0ABP0GWG5_CLALP</name>
<evidence type="ECO:0000256" key="1">
    <source>
        <dbReference type="SAM" id="Coils"/>
    </source>
</evidence>
<proteinExistence type="predicted"/>
<keyword evidence="2" id="KW-0812">Transmembrane</keyword>
<protein>
    <submittedName>
        <fullName evidence="3">Uncharacterized protein</fullName>
    </submittedName>
</protein>
<comment type="caution">
    <text evidence="3">The sequence shown here is derived from an EMBL/GenBank/DDBJ whole genome shotgun (WGS) entry which is preliminary data.</text>
</comment>
<evidence type="ECO:0000313" key="4">
    <source>
        <dbReference type="Proteomes" id="UP001642483"/>
    </source>
</evidence>
<organism evidence="3 4">
    <name type="scientific">Clavelina lepadiformis</name>
    <name type="common">Light-bulb sea squirt</name>
    <name type="synonym">Ascidia lepadiformis</name>
    <dbReference type="NCBI Taxonomy" id="159417"/>
    <lineage>
        <taxon>Eukaryota</taxon>
        <taxon>Metazoa</taxon>
        <taxon>Chordata</taxon>
        <taxon>Tunicata</taxon>
        <taxon>Ascidiacea</taxon>
        <taxon>Aplousobranchia</taxon>
        <taxon>Clavelinidae</taxon>
        <taxon>Clavelina</taxon>
    </lineage>
</organism>
<evidence type="ECO:0000313" key="3">
    <source>
        <dbReference type="EMBL" id="CAK8696071.1"/>
    </source>
</evidence>
<keyword evidence="2" id="KW-0472">Membrane</keyword>
<keyword evidence="2" id="KW-1133">Transmembrane helix</keyword>
<evidence type="ECO:0000256" key="2">
    <source>
        <dbReference type="SAM" id="Phobius"/>
    </source>
</evidence>
<gene>
    <name evidence="3" type="ORF">CVLEPA_LOCUS29260</name>
</gene>
<reference evidence="3 4" key="1">
    <citation type="submission" date="2024-02" db="EMBL/GenBank/DDBJ databases">
        <authorList>
            <person name="Daric V."/>
            <person name="Darras S."/>
        </authorList>
    </citation>
    <scope>NUCLEOTIDE SEQUENCE [LARGE SCALE GENOMIC DNA]</scope>
</reference>
<feature type="transmembrane region" description="Helical" evidence="2">
    <location>
        <begin position="64"/>
        <end position="84"/>
    </location>
</feature>
<sequence length="237" mass="27411">MPRYCKVKSRDFSENDVVSKVYENGCETIIPYLGIDPGSDDDDESWLGWIWQGAQIILDPTSCWFQVFILFLAVGIAFVLGVYIRRRTIITLLRQKEEWVDKEKMLLNQLWAALEEKLETKSMLHESRSSLDKLRVELDSEKAEKESMQSRMWGLERNVKILQSERDVLEEKLRDCIQTFAGLRKSIAKNAGQGESVEVANCMDKIKGLQALMQKLIEAHRQEHINFVAMLEKQPSV</sequence>